<keyword evidence="10 14" id="KW-0378">Hydrolase</keyword>
<dbReference type="InterPro" id="IPR002156">
    <property type="entry name" value="RNaseH_domain"/>
</dbReference>
<dbReference type="EMBL" id="ADGQ01000050">
    <property type="protein sequence ID" value="EFM64746.1"/>
    <property type="molecule type" value="Genomic_DNA"/>
</dbReference>
<dbReference type="SUPFAM" id="SSF53098">
    <property type="entry name" value="Ribonuclease H-like"/>
    <property type="match status" value="1"/>
</dbReference>
<evidence type="ECO:0000259" key="13">
    <source>
        <dbReference type="PROSITE" id="PS50879"/>
    </source>
</evidence>
<organism evidence="14 15">
    <name type="scientific">Peptostreptococcus stomatis DSM 17678</name>
    <dbReference type="NCBI Taxonomy" id="596315"/>
    <lineage>
        <taxon>Bacteria</taxon>
        <taxon>Bacillati</taxon>
        <taxon>Bacillota</taxon>
        <taxon>Clostridia</taxon>
        <taxon>Peptostreptococcales</taxon>
        <taxon>Peptostreptococcaceae</taxon>
        <taxon>Peptostreptococcus</taxon>
    </lineage>
</organism>
<dbReference type="SUPFAM" id="SSF55658">
    <property type="entry name" value="L9 N-domain-like"/>
    <property type="match status" value="1"/>
</dbReference>
<dbReference type="OrthoDB" id="9811552at2"/>
<comment type="function">
    <text evidence="3">Endonuclease that specifically degrades the RNA of RNA-DNA hybrids.</text>
</comment>
<dbReference type="Pfam" id="PF00075">
    <property type="entry name" value="RNase_H"/>
    <property type="match status" value="1"/>
</dbReference>
<dbReference type="PROSITE" id="PS50879">
    <property type="entry name" value="RNASE_H_1"/>
    <property type="match status" value="1"/>
</dbReference>
<evidence type="ECO:0000256" key="7">
    <source>
        <dbReference type="ARBA" id="ARBA00022722"/>
    </source>
</evidence>
<comment type="catalytic activity">
    <reaction evidence="1">
        <text>Endonucleolytic cleavage to 5'-phosphomonoester.</text>
        <dbReference type="EC" id="3.1.26.4"/>
    </reaction>
</comment>
<feature type="coiled-coil region" evidence="12">
    <location>
        <begin position="83"/>
        <end position="113"/>
    </location>
</feature>
<name>E0E2W8_9FIRM</name>
<dbReference type="AlphaFoldDB" id="E0E2W8"/>
<dbReference type="InterPro" id="IPR037056">
    <property type="entry name" value="RNase_H1_N_sf"/>
</dbReference>
<proteinExistence type="inferred from homology"/>
<dbReference type="Proteomes" id="UP000003244">
    <property type="component" value="Unassembled WGS sequence"/>
</dbReference>
<evidence type="ECO:0000256" key="8">
    <source>
        <dbReference type="ARBA" id="ARBA00022723"/>
    </source>
</evidence>
<dbReference type="RefSeq" id="WP_007789390.1">
    <property type="nucleotide sequence ID" value="NZ_ADGQ01000050.1"/>
</dbReference>
<comment type="similarity">
    <text evidence="4">Belongs to the RNase H family.</text>
</comment>
<dbReference type="Pfam" id="PF01693">
    <property type="entry name" value="Cauli_VI"/>
    <property type="match status" value="1"/>
</dbReference>
<protein>
    <recommendedName>
        <fullName evidence="6">Ribonuclease H</fullName>
        <ecNumber evidence="5">3.1.26.4</ecNumber>
    </recommendedName>
</protein>
<dbReference type="GO" id="GO:0043137">
    <property type="term" value="P:DNA replication, removal of RNA primer"/>
    <property type="evidence" value="ECO:0007669"/>
    <property type="project" value="TreeGrafter"/>
</dbReference>
<evidence type="ECO:0000256" key="6">
    <source>
        <dbReference type="ARBA" id="ARBA00017721"/>
    </source>
</evidence>
<keyword evidence="15" id="KW-1185">Reference proteome</keyword>
<dbReference type="STRING" id="596315.HMPREF0634_1107"/>
<evidence type="ECO:0000256" key="3">
    <source>
        <dbReference type="ARBA" id="ARBA00004065"/>
    </source>
</evidence>
<evidence type="ECO:0000256" key="4">
    <source>
        <dbReference type="ARBA" id="ARBA00005300"/>
    </source>
</evidence>
<sequence length="256" mass="29519">MKKQKYYVVIRGKVRGIFLTWEDCKDSVSGYPNASYKSFEDPKEAIDFLVKDLARKEDGDIVKDTKQVKDDFIKIKNTNASNLEIKNEKKNTLKEENIDIKNTKNQYMDKNDEKNHIFGTIEAYIDGSYEHASKTYGSGVVILQDGKILDTISNTGKNPNYVSMRNVAGEIEASILAMKYCIDRGYRDLLIYYDYEGIEKWCTGEWKANKEGTIYYRQFCIEAMKKTNISFKKVKAHSGDKYNDMADKLAKQAVFI</sequence>
<accession>E0E2W8</accession>
<reference evidence="14 15" key="1">
    <citation type="submission" date="2010-08" db="EMBL/GenBank/DDBJ databases">
        <authorList>
            <person name="Harkins D.M."/>
            <person name="Madupu R."/>
            <person name="Durkin A.S."/>
            <person name="Torralba M."/>
            <person name="Methe B."/>
            <person name="Sutton G.G."/>
            <person name="Nelson K.E."/>
        </authorList>
    </citation>
    <scope>NUCLEOTIDE SEQUENCE [LARGE SCALE GENOMIC DNA]</scope>
    <source>
        <strain evidence="14 15">DSM 17678</strain>
    </source>
</reference>
<dbReference type="GO" id="GO:0004523">
    <property type="term" value="F:RNA-DNA hybrid ribonuclease activity"/>
    <property type="evidence" value="ECO:0007669"/>
    <property type="project" value="UniProtKB-EC"/>
</dbReference>
<dbReference type="Gene3D" id="3.30.420.10">
    <property type="entry name" value="Ribonuclease H-like superfamily/Ribonuclease H"/>
    <property type="match status" value="1"/>
</dbReference>
<dbReference type="InterPro" id="IPR011320">
    <property type="entry name" value="RNase_H1_N"/>
</dbReference>
<dbReference type="InterPro" id="IPR036397">
    <property type="entry name" value="RNaseH_sf"/>
</dbReference>
<evidence type="ECO:0000256" key="1">
    <source>
        <dbReference type="ARBA" id="ARBA00000077"/>
    </source>
</evidence>
<evidence type="ECO:0000256" key="12">
    <source>
        <dbReference type="SAM" id="Coils"/>
    </source>
</evidence>
<dbReference type="CDD" id="cd09277">
    <property type="entry name" value="RNase_HI_bacteria_like"/>
    <property type="match status" value="1"/>
</dbReference>
<keyword evidence="7" id="KW-0540">Nuclease</keyword>
<dbReference type="GO" id="GO:0046872">
    <property type="term" value="F:metal ion binding"/>
    <property type="evidence" value="ECO:0007669"/>
    <property type="project" value="UniProtKB-KW"/>
</dbReference>
<dbReference type="EC" id="3.1.26.4" evidence="5"/>
<evidence type="ECO:0000313" key="14">
    <source>
        <dbReference type="EMBL" id="EFM64746.1"/>
    </source>
</evidence>
<evidence type="ECO:0000256" key="11">
    <source>
        <dbReference type="ARBA" id="ARBA00022842"/>
    </source>
</evidence>
<dbReference type="PANTHER" id="PTHR10642">
    <property type="entry name" value="RIBONUCLEASE H1"/>
    <property type="match status" value="1"/>
</dbReference>
<keyword evidence="8" id="KW-0479">Metal-binding</keyword>
<dbReference type="InterPro" id="IPR050092">
    <property type="entry name" value="RNase_H"/>
</dbReference>
<evidence type="ECO:0000256" key="5">
    <source>
        <dbReference type="ARBA" id="ARBA00012180"/>
    </source>
</evidence>
<dbReference type="eggNOG" id="COG0328">
    <property type="taxonomic scope" value="Bacteria"/>
</dbReference>
<comment type="cofactor">
    <cofactor evidence="2">
        <name>Mg(2+)</name>
        <dbReference type="ChEBI" id="CHEBI:18420"/>
    </cofactor>
</comment>
<dbReference type="Gene3D" id="3.40.970.10">
    <property type="entry name" value="Ribonuclease H1, N-terminal domain"/>
    <property type="match status" value="1"/>
</dbReference>
<comment type="caution">
    <text evidence="14">The sequence shown here is derived from an EMBL/GenBank/DDBJ whole genome shotgun (WGS) entry which is preliminary data.</text>
</comment>
<keyword evidence="9" id="KW-0255">Endonuclease</keyword>
<evidence type="ECO:0000313" key="15">
    <source>
        <dbReference type="Proteomes" id="UP000003244"/>
    </source>
</evidence>
<dbReference type="PANTHER" id="PTHR10642:SF26">
    <property type="entry name" value="RIBONUCLEASE H1"/>
    <property type="match status" value="1"/>
</dbReference>
<dbReference type="GO" id="GO:0003676">
    <property type="term" value="F:nucleic acid binding"/>
    <property type="evidence" value="ECO:0007669"/>
    <property type="project" value="InterPro"/>
</dbReference>
<gene>
    <name evidence="14" type="primary">rnhA</name>
    <name evidence="14" type="ORF">HMPREF0634_1107</name>
</gene>
<keyword evidence="11" id="KW-0460">Magnesium</keyword>
<dbReference type="GeneID" id="84800598"/>
<evidence type="ECO:0000256" key="9">
    <source>
        <dbReference type="ARBA" id="ARBA00022759"/>
    </source>
</evidence>
<dbReference type="InterPro" id="IPR009027">
    <property type="entry name" value="Ribosomal_bL9/RNase_H1_N"/>
</dbReference>
<feature type="domain" description="RNase H type-1" evidence="13">
    <location>
        <begin position="117"/>
        <end position="255"/>
    </location>
</feature>
<dbReference type="InterPro" id="IPR012337">
    <property type="entry name" value="RNaseH-like_sf"/>
</dbReference>
<evidence type="ECO:0000256" key="10">
    <source>
        <dbReference type="ARBA" id="ARBA00022801"/>
    </source>
</evidence>
<dbReference type="FunFam" id="3.40.970.10:FF:000002">
    <property type="entry name" value="Ribonuclease H"/>
    <property type="match status" value="1"/>
</dbReference>
<evidence type="ECO:0000256" key="2">
    <source>
        <dbReference type="ARBA" id="ARBA00001946"/>
    </source>
</evidence>
<keyword evidence="12" id="KW-0175">Coiled coil</keyword>